<sequence length="363" mass="41120">MKKIIINAFNTIPVGLPRLLAVALASIFLLILLKNTQPYLGIVIVLALLLRTAWKMLRNAIALFPRVLKKLFRKIWRIIRTVRSFYKLPIELEFFYSIIIAFSIIPILYLVIISDAQGFKKILQLAIIPALIAAPLDVIHRISWLIKKTWAKVIGKFFLAGIGVLLAIISTSISRQITKNITEVDSQQLSEFVALLSSIFTPWLYIITLLVTIGLLAAIEFVFLLTGFIIYMLFLPWAEQLVGKMATQQIIFRITTGKKLRDCSDSKLISTKSMFIFLRPMAIIITAAASGTALLEIGSAESPNTKNLLSQMIVFMHYHPNTDCLNIEKGIMILELKDEKTISIYRKNNNTFSFKRQTCSRIL</sequence>
<evidence type="ECO:0000256" key="1">
    <source>
        <dbReference type="SAM" id="Phobius"/>
    </source>
</evidence>
<feature type="transmembrane region" description="Helical" evidence="1">
    <location>
        <begin position="125"/>
        <end position="146"/>
    </location>
</feature>
<evidence type="ECO:0000313" key="3">
    <source>
        <dbReference type="Proteomes" id="UP001438292"/>
    </source>
</evidence>
<comment type="caution">
    <text evidence="2">The sequence shown here is derived from an EMBL/GenBank/DDBJ whole genome shotgun (WGS) entry which is preliminary data.</text>
</comment>
<protein>
    <recommendedName>
        <fullName evidence="4">DUF2868 domain-containing protein</fullName>
    </recommendedName>
</protein>
<accession>A0ABV0H349</accession>
<keyword evidence="1" id="KW-0812">Transmembrane</keyword>
<dbReference type="RefSeq" id="WP_346194567.1">
    <property type="nucleotide sequence ID" value="NZ_JBDJHV010000014.1"/>
</dbReference>
<name>A0ABV0H349_9NEIS</name>
<evidence type="ECO:0000313" key="2">
    <source>
        <dbReference type="EMBL" id="MEO3954316.1"/>
    </source>
</evidence>
<reference evidence="2 3" key="1">
    <citation type="submission" date="2024-05" db="EMBL/GenBank/DDBJ databases">
        <authorList>
            <person name="De Oliveira J.P."/>
            <person name="Noriler S.A."/>
            <person name="De Oliveira A.G."/>
            <person name="Sipoli D.S."/>
        </authorList>
    </citation>
    <scope>NUCLEOTIDE SEQUENCE [LARGE SCALE GENOMIC DNA]</scope>
    <source>
        <strain evidence="2 3">LABIM186</strain>
    </source>
</reference>
<keyword evidence="1" id="KW-1133">Transmembrane helix</keyword>
<feature type="transmembrane region" description="Helical" evidence="1">
    <location>
        <begin position="12"/>
        <end position="33"/>
    </location>
</feature>
<feature type="transmembrane region" description="Helical" evidence="1">
    <location>
        <begin position="94"/>
        <end position="113"/>
    </location>
</feature>
<organism evidence="2 3">
    <name type="scientific">Chromobacterium piscinae</name>
    <dbReference type="NCBI Taxonomy" id="686831"/>
    <lineage>
        <taxon>Bacteria</taxon>
        <taxon>Pseudomonadati</taxon>
        <taxon>Pseudomonadota</taxon>
        <taxon>Betaproteobacteria</taxon>
        <taxon>Neisseriales</taxon>
        <taxon>Chromobacteriaceae</taxon>
        <taxon>Chromobacterium</taxon>
    </lineage>
</organism>
<dbReference type="Proteomes" id="UP001438292">
    <property type="component" value="Unassembled WGS sequence"/>
</dbReference>
<feature type="transmembrane region" description="Helical" evidence="1">
    <location>
        <begin position="203"/>
        <end position="235"/>
    </location>
</feature>
<evidence type="ECO:0008006" key="4">
    <source>
        <dbReference type="Google" id="ProtNLM"/>
    </source>
</evidence>
<feature type="transmembrane region" description="Helical" evidence="1">
    <location>
        <begin position="276"/>
        <end position="295"/>
    </location>
</feature>
<dbReference type="EMBL" id="JBDQQU010000007">
    <property type="protein sequence ID" value="MEO3954316.1"/>
    <property type="molecule type" value="Genomic_DNA"/>
</dbReference>
<keyword evidence="3" id="KW-1185">Reference proteome</keyword>
<keyword evidence="1" id="KW-0472">Membrane</keyword>
<feature type="transmembrane region" description="Helical" evidence="1">
    <location>
        <begin position="153"/>
        <end position="173"/>
    </location>
</feature>
<proteinExistence type="predicted"/>
<feature type="transmembrane region" description="Helical" evidence="1">
    <location>
        <begin position="39"/>
        <end position="57"/>
    </location>
</feature>
<gene>
    <name evidence="2" type="ORF">ABH309_07595</name>
</gene>